<dbReference type="SUPFAM" id="SSF57716">
    <property type="entry name" value="Glucocorticoid receptor-like (DNA-binding domain)"/>
    <property type="match status" value="6"/>
</dbReference>
<reference evidence="13" key="1">
    <citation type="submission" date="2025-08" db="UniProtKB">
        <authorList>
            <consortium name="RefSeq"/>
        </authorList>
    </citation>
    <scope>IDENTIFICATION</scope>
    <source>
        <tissue evidence="13">Cell line</tissue>
    </source>
</reference>
<dbReference type="GeneID" id="112916301"/>
<feature type="compositionally biased region" description="Basic and acidic residues" evidence="9">
    <location>
        <begin position="415"/>
        <end position="426"/>
    </location>
</feature>
<dbReference type="InterPro" id="IPR032402">
    <property type="entry name" value="AbLIM_anchor"/>
</dbReference>
<comment type="subcellular location">
    <subcellularLocation>
        <location evidence="1">Cytoplasm</location>
    </subcellularLocation>
</comment>
<dbReference type="InterPro" id="IPR036886">
    <property type="entry name" value="Villin_headpiece_dom_sf"/>
</dbReference>
<feature type="region of interest" description="Disordered" evidence="9">
    <location>
        <begin position="258"/>
        <end position="288"/>
    </location>
</feature>
<evidence type="ECO:0000256" key="9">
    <source>
        <dbReference type="SAM" id="MobiDB-lite"/>
    </source>
</evidence>
<feature type="domain" description="LIM zinc-binding" evidence="10">
    <location>
        <begin position="143"/>
        <end position="202"/>
    </location>
</feature>
<evidence type="ECO:0000313" key="12">
    <source>
        <dbReference type="Proteomes" id="UP001652641"/>
    </source>
</evidence>
<accession>A0ABM4Z163</accession>
<name>A0ABM4Z163_VULVU</name>
<keyword evidence="12" id="KW-1185">Reference proteome</keyword>
<dbReference type="SUPFAM" id="SSF47050">
    <property type="entry name" value="VHP, Villin headpiece domain"/>
    <property type="match status" value="1"/>
</dbReference>
<evidence type="ECO:0000259" key="10">
    <source>
        <dbReference type="PROSITE" id="PS50023"/>
    </source>
</evidence>
<evidence type="ECO:0000256" key="1">
    <source>
        <dbReference type="ARBA" id="ARBA00004496"/>
    </source>
</evidence>
<evidence type="ECO:0000256" key="2">
    <source>
        <dbReference type="ARBA" id="ARBA00022490"/>
    </source>
</evidence>
<feature type="domain" description="HP" evidence="11">
    <location>
        <begin position="549"/>
        <end position="617"/>
    </location>
</feature>
<dbReference type="PROSITE" id="PS50023">
    <property type="entry name" value="LIM_DOMAIN_2"/>
    <property type="match status" value="3"/>
</dbReference>
<dbReference type="Pfam" id="PF16182">
    <property type="entry name" value="AbLIM_anchor"/>
    <property type="match status" value="2"/>
</dbReference>
<feature type="domain" description="LIM zinc-binding" evidence="10">
    <location>
        <begin position="76"/>
        <end position="135"/>
    </location>
</feature>
<dbReference type="Proteomes" id="UP001652641">
    <property type="component" value="Chromosome 15"/>
</dbReference>
<dbReference type="Pfam" id="PF00412">
    <property type="entry name" value="LIM"/>
    <property type="match status" value="4"/>
</dbReference>
<keyword evidence="5" id="KW-0677">Repeat</keyword>
<gene>
    <name evidence="13" type="primary">ABLIM1</name>
</gene>
<dbReference type="InterPro" id="IPR001781">
    <property type="entry name" value="Znf_LIM"/>
</dbReference>
<evidence type="ECO:0000256" key="5">
    <source>
        <dbReference type="ARBA" id="ARBA00022737"/>
    </source>
</evidence>
<keyword evidence="2" id="KW-0963">Cytoplasm</keyword>
<protein>
    <submittedName>
        <fullName evidence="13">Actin-binding LIM protein 1 isoform X43</fullName>
    </submittedName>
</protein>
<keyword evidence="7 8" id="KW-0440">LIM domain</keyword>
<dbReference type="Pfam" id="PF02209">
    <property type="entry name" value="VHP"/>
    <property type="match status" value="1"/>
</dbReference>
<keyword evidence="3" id="KW-0597">Phosphoprotein</keyword>
<evidence type="ECO:0000256" key="4">
    <source>
        <dbReference type="ARBA" id="ARBA00022723"/>
    </source>
</evidence>
<dbReference type="PROSITE" id="PS51089">
    <property type="entry name" value="HP"/>
    <property type="match status" value="1"/>
</dbReference>
<keyword evidence="6 8" id="KW-0862">Zinc</keyword>
<keyword evidence="4 8" id="KW-0479">Metal-binding</keyword>
<feature type="domain" description="LIM zinc-binding" evidence="10">
    <location>
        <begin position="16"/>
        <end position="75"/>
    </location>
</feature>
<dbReference type="Gene3D" id="1.10.950.10">
    <property type="entry name" value="Villin headpiece domain"/>
    <property type="match status" value="1"/>
</dbReference>
<evidence type="ECO:0000256" key="8">
    <source>
        <dbReference type="PROSITE-ProRule" id="PRU00125"/>
    </source>
</evidence>
<feature type="compositionally biased region" description="Polar residues" evidence="9">
    <location>
        <begin position="342"/>
        <end position="353"/>
    </location>
</feature>
<dbReference type="CDD" id="cd09330">
    <property type="entry name" value="LIM4_abLIM"/>
    <property type="match status" value="1"/>
</dbReference>
<dbReference type="InterPro" id="IPR051618">
    <property type="entry name" value="Actin-binding_LIM"/>
</dbReference>
<evidence type="ECO:0000313" key="13">
    <source>
        <dbReference type="RefSeq" id="XP_072596280.1"/>
    </source>
</evidence>
<sequence length="617" mass="69791">MAHPQDPHHPSEKPVIHCHKCGEPCKGEVLRVQTRHFHIKCFTCKVCGCDLAQGGFFIKNGEYLCTLDYQRMYGTRCHGCGEFVEGEVVTALGKTYHPNCFACTICKRPFPPGDRVTFNGRDCLCQLCAQPMSSSPKEASCSSNCAGCGRDIKNGQALLALEKQWHLGCFKCKSCGKVLTGEYISKDGAPYCEKDYQGLFGVKCEACHQFITGKVLEAGDKHYHPSCARCSRCNQMFTEGEEMYLQGSTVWHPDCKQSTKTEEKLRPTRTSSESIYSRPGSSIPGSPGHTIYAKVDNEILDYKDLAAIPKVKAIYDIERPDLITYEPFYTSGYDDKQERQSLGESPRTLSPTPSAEGYQDSRDRVIHRSTSQGSISSPVYSRHSYTPTTSRSPQHFHRPDQGINIYRKPPIYKQHGADMRRRSSGREEDEEELLRRRQLQEEQLMKLNSGLGQLILKEEMEKESRERSSLSASRYDSPINSAAHVLSSKTSSLPGYGKNGLHRPVSTDFAQYNSYGDVSGGVRAFLLQTLPDGHMSGTRMDRGVSMPNMLEPKIFPYEMLMVTNRGRNKILRDVDRTRLERHLAPEVFREIFGMSIQEFDKLPLWRRNDMKKKAKLF</sequence>
<feature type="compositionally biased region" description="Polar residues" evidence="9">
    <location>
        <begin position="368"/>
        <end position="393"/>
    </location>
</feature>
<proteinExistence type="predicted"/>
<evidence type="ECO:0000256" key="7">
    <source>
        <dbReference type="ARBA" id="ARBA00023038"/>
    </source>
</evidence>
<feature type="compositionally biased region" description="Low complexity" evidence="9">
    <location>
        <begin position="279"/>
        <end position="288"/>
    </location>
</feature>
<dbReference type="CDD" id="cd09329">
    <property type="entry name" value="LIM3_abLIM"/>
    <property type="match status" value="1"/>
</dbReference>
<feature type="region of interest" description="Disordered" evidence="9">
    <location>
        <begin position="333"/>
        <end position="434"/>
    </location>
</feature>
<dbReference type="CDD" id="cd09328">
    <property type="entry name" value="LIM2_abLIM"/>
    <property type="match status" value="1"/>
</dbReference>
<evidence type="ECO:0000256" key="3">
    <source>
        <dbReference type="ARBA" id="ARBA00022553"/>
    </source>
</evidence>
<dbReference type="SMART" id="SM00132">
    <property type="entry name" value="LIM"/>
    <property type="match status" value="4"/>
</dbReference>
<dbReference type="InterPro" id="IPR003128">
    <property type="entry name" value="Villin_headpiece"/>
</dbReference>
<dbReference type="PROSITE" id="PS00478">
    <property type="entry name" value="LIM_DOMAIN_1"/>
    <property type="match status" value="3"/>
</dbReference>
<dbReference type="PANTHER" id="PTHR24213">
    <property type="entry name" value="ACTIN-BINDING LIM PROTEIN"/>
    <property type="match status" value="1"/>
</dbReference>
<organism evidence="12 13">
    <name type="scientific">Vulpes vulpes</name>
    <name type="common">Red fox</name>
    <dbReference type="NCBI Taxonomy" id="9627"/>
    <lineage>
        <taxon>Eukaryota</taxon>
        <taxon>Metazoa</taxon>
        <taxon>Chordata</taxon>
        <taxon>Craniata</taxon>
        <taxon>Vertebrata</taxon>
        <taxon>Euteleostomi</taxon>
        <taxon>Mammalia</taxon>
        <taxon>Eutheria</taxon>
        <taxon>Laurasiatheria</taxon>
        <taxon>Carnivora</taxon>
        <taxon>Caniformia</taxon>
        <taxon>Canidae</taxon>
        <taxon>Vulpes</taxon>
    </lineage>
</organism>
<evidence type="ECO:0000259" key="11">
    <source>
        <dbReference type="PROSITE" id="PS51089"/>
    </source>
</evidence>
<dbReference type="PANTHER" id="PTHR24213:SF18">
    <property type="entry name" value="ACTIN-BINDING LIM PROTEIN 1"/>
    <property type="match status" value="1"/>
</dbReference>
<evidence type="ECO:0000256" key="6">
    <source>
        <dbReference type="ARBA" id="ARBA00022833"/>
    </source>
</evidence>
<dbReference type="Gene3D" id="2.10.110.10">
    <property type="entry name" value="Cysteine Rich Protein"/>
    <property type="match status" value="4"/>
</dbReference>
<dbReference type="RefSeq" id="XP_072596280.1">
    <property type="nucleotide sequence ID" value="XM_072740179.1"/>
</dbReference>
<dbReference type="SMART" id="SM00153">
    <property type="entry name" value="VHP"/>
    <property type="match status" value="1"/>
</dbReference>
<dbReference type="CDD" id="cd09327">
    <property type="entry name" value="LIM1_abLIM"/>
    <property type="match status" value="1"/>
</dbReference>